<sequence length="270" mass="29949">MIIDFHTHAFPDKIAERTIRILEGNVLKVQGKEAKAVRTGDMAGLRSLMRQCGVDYSVVLPIATTVTQAPSINRFAAEINGTEGIFSFGSLHPLQEDWEETLRSIKALGLRGIKLHPEYQQVYIDSPEAVRLLQACAELDLIVVLHAGADIGMPPPVHCTPKQLRAALEQAPGCTVVAAHMGGWRMWDDVERYLVGMPVYFDTSYSITQMPREQALRIIQNHTPDRILFGTDSPWESPADTLLALESLELAPAVLEQIQYKNAGKLLKIL</sequence>
<dbReference type="InterPro" id="IPR032466">
    <property type="entry name" value="Metal_Hydrolase"/>
</dbReference>
<organism evidence="3 4">
    <name type="scientific">Candidatus Avimonoglobus intestinipullorum</name>
    <dbReference type="NCBI Taxonomy" id="2840699"/>
    <lineage>
        <taxon>Bacteria</taxon>
        <taxon>Bacillati</taxon>
        <taxon>Bacillota</taxon>
        <taxon>Clostridia</taxon>
        <taxon>Eubacteriales</taxon>
        <taxon>Candidatus Avimonoglobus</taxon>
    </lineage>
</organism>
<name>A0A9D1LVR3_9FIRM</name>
<keyword evidence="1" id="KW-0456">Lyase</keyword>
<reference evidence="3" key="2">
    <citation type="journal article" date="2021" name="PeerJ">
        <title>Extensive microbial diversity within the chicken gut microbiome revealed by metagenomics and culture.</title>
        <authorList>
            <person name="Gilroy R."/>
            <person name="Ravi A."/>
            <person name="Getino M."/>
            <person name="Pursley I."/>
            <person name="Horton D.L."/>
            <person name="Alikhan N.F."/>
            <person name="Baker D."/>
            <person name="Gharbi K."/>
            <person name="Hall N."/>
            <person name="Watson M."/>
            <person name="Adriaenssens E.M."/>
            <person name="Foster-Nyarko E."/>
            <person name="Jarju S."/>
            <person name="Secka A."/>
            <person name="Antonio M."/>
            <person name="Oren A."/>
            <person name="Chaudhuri R.R."/>
            <person name="La Ragione R."/>
            <person name="Hildebrand F."/>
            <person name="Pallen M.J."/>
        </authorList>
    </citation>
    <scope>NUCLEOTIDE SEQUENCE</scope>
    <source>
        <strain evidence="3">ChiSjej4B22-9803</strain>
    </source>
</reference>
<dbReference type="InterPro" id="IPR006680">
    <property type="entry name" value="Amidohydro-rel"/>
</dbReference>
<dbReference type="InterPro" id="IPR032465">
    <property type="entry name" value="ACMSD"/>
</dbReference>
<dbReference type="CDD" id="cd01292">
    <property type="entry name" value="metallo-dependent_hydrolases"/>
    <property type="match status" value="1"/>
</dbReference>
<dbReference type="GO" id="GO:0019748">
    <property type="term" value="P:secondary metabolic process"/>
    <property type="evidence" value="ECO:0007669"/>
    <property type="project" value="TreeGrafter"/>
</dbReference>
<dbReference type="EMBL" id="DVND01000157">
    <property type="protein sequence ID" value="HIU48909.1"/>
    <property type="molecule type" value="Genomic_DNA"/>
</dbReference>
<gene>
    <name evidence="3" type="ORF">IAB04_06060</name>
</gene>
<dbReference type="AlphaFoldDB" id="A0A9D1LVR3"/>
<comment type="caution">
    <text evidence="3">The sequence shown here is derived from an EMBL/GenBank/DDBJ whole genome shotgun (WGS) entry which is preliminary data.</text>
</comment>
<feature type="domain" description="Amidohydrolase-related" evidence="2">
    <location>
        <begin position="3"/>
        <end position="268"/>
    </location>
</feature>
<dbReference type="Pfam" id="PF04909">
    <property type="entry name" value="Amidohydro_2"/>
    <property type="match status" value="1"/>
</dbReference>
<proteinExistence type="predicted"/>
<protein>
    <submittedName>
        <fullName evidence="3">Amidohydrolase family protein</fullName>
    </submittedName>
</protein>
<evidence type="ECO:0000313" key="4">
    <source>
        <dbReference type="Proteomes" id="UP000824111"/>
    </source>
</evidence>
<dbReference type="GO" id="GO:0016831">
    <property type="term" value="F:carboxy-lyase activity"/>
    <property type="evidence" value="ECO:0007669"/>
    <property type="project" value="InterPro"/>
</dbReference>
<dbReference type="GO" id="GO:0016787">
    <property type="term" value="F:hydrolase activity"/>
    <property type="evidence" value="ECO:0007669"/>
    <property type="project" value="InterPro"/>
</dbReference>
<reference evidence="3" key="1">
    <citation type="submission" date="2020-10" db="EMBL/GenBank/DDBJ databases">
        <authorList>
            <person name="Gilroy R."/>
        </authorList>
    </citation>
    <scope>NUCLEOTIDE SEQUENCE</scope>
    <source>
        <strain evidence="3">ChiSjej4B22-9803</strain>
    </source>
</reference>
<accession>A0A9D1LVR3</accession>
<dbReference type="Proteomes" id="UP000824111">
    <property type="component" value="Unassembled WGS sequence"/>
</dbReference>
<evidence type="ECO:0000259" key="2">
    <source>
        <dbReference type="Pfam" id="PF04909"/>
    </source>
</evidence>
<evidence type="ECO:0000313" key="3">
    <source>
        <dbReference type="EMBL" id="HIU48909.1"/>
    </source>
</evidence>
<dbReference type="PANTHER" id="PTHR21240">
    <property type="entry name" value="2-AMINO-3-CARBOXYLMUCONATE-6-SEMIALDEHYDE DECARBOXYLASE"/>
    <property type="match status" value="1"/>
</dbReference>
<dbReference type="PANTHER" id="PTHR21240:SF28">
    <property type="entry name" value="ISO-OROTATE DECARBOXYLASE (EUROFUNG)"/>
    <property type="match status" value="1"/>
</dbReference>
<dbReference type="SUPFAM" id="SSF51556">
    <property type="entry name" value="Metallo-dependent hydrolases"/>
    <property type="match status" value="1"/>
</dbReference>
<evidence type="ECO:0000256" key="1">
    <source>
        <dbReference type="ARBA" id="ARBA00023239"/>
    </source>
</evidence>
<dbReference type="GO" id="GO:0005737">
    <property type="term" value="C:cytoplasm"/>
    <property type="evidence" value="ECO:0007669"/>
    <property type="project" value="TreeGrafter"/>
</dbReference>
<dbReference type="Gene3D" id="3.20.20.140">
    <property type="entry name" value="Metal-dependent hydrolases"/>
    <property type="match status" value="1"/>
</dbReference>